<dbReference type="Gene3D" id="2.60.40.1390">
    <property type="entry name" value="NDT80 DNA-binding domain"/>
    <property type="match status" value="1"/>
</dbReference>
<dbReference type="STRING" id="306902.C4XWT1"/>
<dbReference type="InterPro" id="IPR037141">
    <property type="entry name" value="NDT80_DNA-bd_dom_sf"/>
</dbReference>
<dbReference type="OrthoDB" id="2288358at2759"/>
<dbReference type="GO" id="GO:0045944">
    <property type="term" value="P:positive regulation of transcription by RNA polymerase II"/>
    <property type="evidence" value="ECO:0007669"/>
    <property type="project" value="TreeGrafter"/>
</dbReference>
<feature type="DNA-binding region" description="NDT80" evidence="2">
    <location>
        <begin position="106"/>
        <end position="446"/>
    </location>
</feature>
<evidence type="ECO:0000313" key="6">
    <source>
        <dbReference type="Proteomes" id="UP000007703"/>
    </source>
</evidence>
<feature type="compositionally biased region" description="Low complexity" evidence="3">
    <location>
        <begin position="106"/>
        <end position="132"/>
    </location>
</feature>
<dbReference type="VEuPathDB" id="FungiDB:CLUG_00404"/>
<dbReference type="PANTHER" id="PTHR35144:SF2">
    <property type="entry name" value="MEIOSIS-SPECIFIC TRANSCRIPTION FACTOR NDT80"/>
    <property type="match status" value="1"/>
</dbReference>
<dbReference type="GeneID" id="8499873"/>
<dbReference type="InterPro" id="IPR024061">
    <property type="entry name" value="NDT80_DNA-bd_dom"/>
</dbReference>
<organism evidence="5 6">
    <name type="scientific">Clavispora lusitaniae (strain ATCC 42720)</name>
    <name type="common">Yeast</name>
    <name type="synonym">Candida lusitaniae</name>
    <dbReference type="NCBI Taxonomy" id="306902"/>
    <lineage>
        <taxon>Eukaryota</taxon>
        <taxon>Fungi</taxon>
        <taxon>Dikarya</taxon>
        <taxon>Ascomycota</taxon>
        <taxon>Saccharomycotina</taxon>
        <taxon>Pichiomycetes</taxon>
        <taxon>Metschnikowiaceae</taxon>
        <taxon>Clavispora</taxon>
    </lineage>
</organism>
<dbReference type="EMBL" id="CH408076">
    <property type="protein sequence ID" value="EEQ36281.1"/>
    <property type="molecule type" value="Genomic_DNA"/>
</dbReference>
<dbReference type="InterPro" id="IPR052605">
    <property type="entry name" value="Fungal_trans_regulator"/>
</dbReference>
<evidence type="ECO:0000256" key="3">
    <source>
        <dbReference type="SAM" id="MobiDB-lite"/>
    </source>
</evidence>
<dbReference type="Pfam" id="PF05224">
    <property type="entry name" value="NDT80_PhoG"/>
    <property type="match status" value="1"/>
</dbReference>
<feature type="compositionally biased region" description="Low complexity" evidence="3">
    <location>
        <begin position="317"/>
        <end position="365"/>
    </location>
</feature>
<dbReference type="PANTHER" id="PTHR35144">
    <property type="entry name" value="MEIOSIS-SPECIFIC TRANSCRIPTION FACTOR NDT80"/>
    <property type="match status" value="1"/>
</dbReference>
<feature type="region of interest" description="Disordered" evidence="3">
    <location>
        <begin position="105"/>
        <end position="132"/>
    </location>
</feature>
<accession>C4XWT1</accession>
<dbReference type="PROSITE" id="PS51517">
    <property type="entry name" value="NDT80"/>
    <property type="match status" value="1"/>
</dbReference>
<dbReference type="KEGG" id="clu:CLUG_00404"/>
<dbReference type="GO" id="GO:0003700">
    <property type="term" value="F:DNA-binding transcription factor activity"/>
    <property type="evidence" value="ECO:0007669"/>
    <property type="project" value="UniProtKB-UniRule"/>
</dbReference>
<dbReference type="InterPro" id="IPR008967">
    <property type="entry name" value="p53-like_TF_DNA-bd_sf"/>
</dbReference>
<feature type="region of interest" description="Disordered" evidence="3">
    <location>
        <begin position="301"/>
        <end position="375"/>
    </location>
</feature>
<name>C4XWT1_CLAL4</name>
<evidence type="ECO:0000313" key="5">
    <source>
        <dbReference type="EMBL" id="EEQ36281.1"/>
    </source>
</evidence>
<reference evidence="5 6" key="1">
    <citation type="journal article" date="2009" name="Nature">
        <title>Evolution of pathogenicity and sexual reproduction in eight Candida genomes.</title>
        <authorList>
            <person name="Butler G."/>
            <person name="Rasmussen M.D."/>
            <person name="Lin M.F."/>
            <person name="Santos M.A."/>
            <person name="Sakthikumar S."/>
            <person name="Munro C.A."/>
            <person name="Rheinbay E."/>
            <person name="Grabherr M."/>
            <person name="Forche A."/>
            <person name="Reedy J.L."/>
            <person name="Agrafioti I."/>
            <person name="Arnaud M.B."/>
            <person name="Bates S."/>
            <person name="Brown A.J."/>
            <person name="Brunke S."/>
            <person name="Costanzo M.C."/>
            <person name="Fitzpatrick D.A."/>
            <person name="de Groot P.W."/>
            <person name="Harris D."/>
            <person name="Hoyer L.L."/>
            <person name="Hube B."/>
            <person name="Klis F.M."/>
            <person name="Kodira C."/>
            <person name="Lennard N."/>
            <person name="Logue M.E."/>
            <person name="Martin R."/>
            <person name="Neiman A.M."/>
            <person name="Nikolaou E."/>
            <person name="Quail M.A."/>
            <person name="Quinn J."/>
            <person name="Santos M.C."/>
            <person name="Schmitzberger F.F."/>
            <person name="Sherlock G."/>
            <person name="Shah P."/>
            <person name="Silverstein K.A."/>
            <person name="Skrzypek M.S."/>
            <person name="Soll D."/>
            <person name="Staggs R."/>
            <person name="Stansfield I."/>
            <person name="Stumpf M.P."/>
            <person name="Sudbery P.E."/>
            <person name="Srikantha T."/>
            <person name="Zeng Q."/>
            <person name="Berman J."/>
            <person name="Berriman M."/>
            <person name="Heitman J."/>
            <person name="Gow N.A."/>
            <person name="Lorenz M.C."/>
            <person name="Birren B.W."/>
            <person name="Kellis M."/>
            <person name="Cuomo C.A."/>
        </authorList>
    </citation>
    <scope>NUCLEOTIDE SEQUENCE [LARGE SCALE GENOMIC DNA]</scope>
    <source>
        <strain evidence="5 6">ATCC 42720</strain>
    </source>
</reference>
<gene>
    <name evidence="5" type="ORF">CLUG_00404</name>
</gene>
<feature type="domain" description="NDT80" evidence="4">
    <location>
        <begin position="106"/>
        <end position="446"/>
    </location>
</feature>
<dbReference type="InParanoid" id="C4XWT1"/>
<dbReference type="GO" id="GO:0000228">
    <property type="term" value="C:nuclear chromosome"/>
    <property type="evidence" value="ECO:0007669"/>
    <property type="project" value="TreeGrafter"/>
</dbReference>
<dbReference type="HOGENOM" id="CLU_605502_0_0_1"/>
<dbReference type="GO" id="GO:0051321">
    <property type="term" value="P:meiotic cell cycle"/>
    <property type="evidence" value="ECO:0007669"/>
    <property type="project" value="TreeGrafter"/>
</dbReference>
<evidence type="ECO:0000256" key="2">
    <source>
        <dbReference type="PROSITE-ProRule" id="PRU00850"/>
    </source>
</evidence>
<protein>
    <recommendedName>
        <fullName evidence="4">NDT80 domain-containing protein</fullName>
    </recommendedName>
</protein>
<keyword evidence="1 2" id="KW-0238">DNA-binding</keyword>
<dbReference type="GO" id="GO:0003677">
    <property type="term" value="F:DNA binding"/>
    <property type="evidence" value="ECO:0007669"/>
    <property type="project" value="UniProtKB-KW"/>
</dbReference>
<proteinExistence type="predicted"/>
<dbReference type="SUPFAM" id="SSF49417">
    <property type="entry name" value="p53-like transcription factors"/>
    <property type="match status" value="2"/>
</dbReference>
<evidence type="ECO:0000259" key="4">
    <source>
        <dbReference type="PROSITE" id="PS51517"/>
    </source>
</evidence>
<dbReference type="AlphaFoldDB" id="C4XWT1"/>
<evidence type="ECO:0000256" key="1">
    <source>
        <dbReference type="ARBA" id="ARBA00023125"/>
    </source>
</evidence>
<sequence>MSLSHQNVDEVMELGAPYFSKAAALDSEELDRGYLQPLDMDAVVGHSYVASPQGLGQGGEARYGVGVGASQAAVRENYDSASVSASVSVSASALPTLQAPNSAILPSSTSPSFGPHSYSSSPAPRSLSPRSRVAPRSKNLFRVGPPFGATVQASPLFSHKNNTQITPRLSARLDRGFERGEAGNWIGYKRNYLTLVSAFEVPGCDLDSFLAQTYYVVKGARRMPVRYFALGVSARCSDATCAVSLVQHTPKRDKGPQYAVPIYAAVPGTLPDHKTVTLACNKRNRAKVDALDRVFSYRRATGSTSTEDPMHPQDLYSVNSSGSVSGNSISESVSGNSISGNSISESISGSVSGSASESVSESVSGKSDPPALRHYPPDVVRVARFERIQFSASLRVKSTPVPQKYYTLTVKLLAVVADANPVVIASVESDPLLVRGRSPSSYAREKTSGFRG</sequence>
<dbReference type="Proteomes" id="UP000007703">
    <property type="component" value="Unassembled WGS sequence"/>
</dbReference>